<dbReference type="PANTHER" id="PTHR10545">
    <property type="entry name" value="DIAMINE N-ACETYLTRANSFERASE"/>
    <property type="match status" value="1"/>
</dbReference>
<gene>
    <name evidence="5" type="ORF">BXY57_0738</name>
</gene>
<evidence type="ECO:0000256" key="1">
    <source>
        <dbReference type="ARBA" id="ARBA00008694"/>
    </source>
</evidence>
<keyword evidence="2 5" id="KW-0808">Transferase</keyword>
<dbReference type="Proteomes" id="UP000230000">
    <property type="component" value="Unassembled WGS sequence"/>
</dbReference>
<dbReference type="FunFam" id="3.40.630.30:FF:000064">
    <property type="entry name" value="GNAT family acetyltransferase"/>
    <property type="match status" value="1"/>
</dbReference>
<comment type="similarity">
    <text evidence="1">Belongs to the acetyltransferase family.</text>
</comment>
<dbReference type="GO" id="GO:0008080">
    <property type="term" value="F:N-acetyltransferase activity"/>
    <property type="evidence" value="ECO:0007669"/>
    <property type="project" value="TreeGrafter"/>
</dbReference>
<evidence type="ECO:0000256" key="3">
    <source>
        <dbReference type="ARBA" id="ARBA00023315"/>
    </source>
</evidence>
<proteinExistence type="inferred from homology"/>
<organism evidence="5 6">
    <name type="scientific">Thermoflavifilum aggregans</name>
    <dbReference type="NCBI Taxonomy" id="454188"/>
    <lineage>
        <taxon>Bacteria</taxon>
        <taxon>Pseudomonadati</taxon>
        <taxon>Bacteroidota</taxon>
        <taxon>Chitinophagia</taxon>
        <taxon>Chitinophagales</taxon>
        <taxon>Chitinophagaceae</taxon>
        <taxon>Thermoflavifilum</taxon>
    </lineage>
</organism>
<evidence type="ECO:0000313" key="5">
    <source>
        <dbReference type="EMBL" id="PJJ75169.1"/>
    </source>
</evidence>
<dbReference type="Gene3D" id="3.40.630.30">
    <property type="match status" value="1"/>
</dbReference>
<feature type="domain" description="N-acetyltransferase" evidence="4">
    <location>
        <begin position="3"/>
        <end position="150"/>
    </location>
</feature>
<dbReference type="OrthoDB" id="9805924at2"/>
<dbReference type="InterPro" id="IPR016181">
    <property type="entry name" value="Acyl_CoA_acyltransferase"/>
</dbReference>
<protein>
    <submittedName>
        <fullName evidence="5">L-amino acid N-acyltransferase YncA</fullName>
    </submittedName>
</protein>
<dbReference type="InterPro" id="IPR000182">
    <property type="entry name" value="GNAT_dom"/>
</dbReference>
<reference evidence="5 6" key="1">
    <citation type="submission" date="2017-11" db="EMBL/GenBank/DDBJ databases">
        <title>Genomic Encyclopedia of Archaeal and Bacterial Type Strains, Phase II (KMG-II): From Individual Species to Whole Genera.</title>
        <authorList>
            <person name="Goeker M."/>
        </authorList>
    </citation>
    <scope>NUCLEOTIDE SEQUENCE [LARGE SCALE GENOMIC DNA]</scope>
    <source>
        <strain evidence="5 6">DSM 27268</strain>
    </source>
</reference>
<evidence type="ECO:0000256" key="2">
    <source>
        <dbReference type="ARBA" id="ARBA00022679"/>
    </source>
</evidence>
<dbReference type="InterPro" id="IPR051016">
    <property type="entry name" value="Diverse_Substrate_AcTransf"/>
</dbReference>
<name>A0A2M9CTF7_9BACT</name>
<dbReference type="PROSITE" id="PS51186">
    <property type="entry name" value="GNAT"/>
    <property type="match status" value="1"/>
</dbReference>
<evidence type="ECO:0000259" key="4">
    <source>
        <dbReference type="PROSITE" id="PS51186"/>
    </source>
</evidence>
<sequence>MSVTIRRAGKADCPQMLALVQELAAFERAPHEVTITLEHFTESGFGPNPIWWAFVAEDDSGRIVGMALYYIRFSTWKGQRLYLEDIIVTQDMRGRGIGKQLFERCIQEAKAKGFSGMTWQVLDWNEPAIRFYEKYGARISREWLTCQLDW</sequence>
<keyword evidence="6" id="KW-1185">Reference proteome</keyword>
<evidence type="ECO:0000313" key="6">
    <source>
        <dbReference type="Proteomes" id="UP000230000"/>
    </source>
</evidence>
<dbReference type="Pfam" id="PF00583">
    <property type="entry name" value="Acetyltransf_1"/>
    <property type="match status" value="1"/>
</dbReference>
<dbReference type="PANTHER" id="PTHR10545:SF29">
    <property type="entry name" value="GH14572P-RELATED"/>
    <property type="match status" value="1"/>
</dbReference>
<comment type="caution">
    <text evidence="5">The sequence shown here is derived from an EMBL/GenBank/DDBJ whole genome shotgun (WGS) entry which is preliminary data.</text>
</comment>
<dbReference type="CDD" id="cd04301">
    <property type="entry name" value="NAT_SF"/>
    <property type="match status" value="1"/>
</dbReference>
<dbReference type="EMBL" id="PGFG01000001">
    <property type="protein sequence ID" value="PJJ75169.1"/>
    <property type="molecule type" value="Genomic_DNA"/>
</dbReference>
<keyword evidence="3 5" id="KW-0012">Acyltransferase</keyword>
<dbReference type="SUPFAM" id="SSF55729">
    <property type="entry name" value="Acyl-CoA N-acyltransferases (Nat)"/>
    <property type="match status" value="1"/>
</dbReference>
<accession>A0A2M9CTF7</accession>
<dbReference type="RefSeq" id="WP_100313816.1">
    <property type="nucleotide sequence ID" value="NZ_PGFG01000001.1"/>
</dbReference>
<dbReference type="AlphaFoldDB" id="A0A2M9CTF7"/>